<dbReference type="GO" id="GO:0006457">
    <property type="term" value="P:protein folding"/>
    <property type="evidence" value="ECO:0007669"/>
    <property type="project" value="UniProtKB-UniRule"/>
</dbReference>
<keyword evidence="1" id="KW-0479">Metal-binding</keyword>
<dbReference type="SMART" id="SM00994">
    <property type="entry name" value="zf-C4_ClpX"/>
    <property type="match status" value="1"/>
</dbReference>
<dbReference type="SUPFAM" id="SSF57716">
    <property type="entry name" value="Glucocorticoid receptor-like (DNA-binding domain)"/>
    <property type="match status" value="1"/>
</dbReference>
<feature type="binding site" evidence="1">
    <location>
        <position position="14"/>
    </location>
    <ligand>
        <name>Zn(2+)</name>
        <dbReference type="ChEBI" id="CHEBI:29105"/>
    </ligand>
</feature>
<comment type="caution">
    <text evidence="3">The sequence shown here is derived from an EMBL/GenBank/DDBJ whole genome shotgun (WGS) entry which is preliminary data.</text>
</comment>
<dbReference type="Pfam" id="PF06689">
    <property type="entry name" value="zf-C4_ClpX"/>
    <property type="match status" value="1"/>
</dbReference>
<feature type="binding site" evidence="1">
    <location>
        <position position="33"/>
    </location>
    <ligand>
        <name>Zn(2+)</name>
        <dbReference type="ChEBI" id="CHEBI:29105"/>
    </ligand>
</feature>
<sequence length="123" mass="13816">MGKAVSAVMYCSFCGRESRQVDKLISGLGVYICGDCVFKCVAILEDRRDQDMPPLKDREEYSDDELLDEIPRVAATTANVEADLRARVSELRQRGVAWSRIAAALGVTRQSAWERFTHDDKES</sequence>
<feature type="domain" description="ClpX-type ZB" evidence="2">
    <location>
        <begin position="1"/>
        <end position="52"/>
    </location>
</feature>
<evidence type="ECO:0000313" key="4">
    <source>
        <dbReference type="Proteomes" id="UP000070612"/>
    </source>
</evidence>
<dbReference type="InterPro" id="IPR059188">
    <property type="entry name" value="Znf_CLPX-like"/>
</dbReference>
<feature type="binding site" evidence="1">
    <location>
        <position position="11"/>
    </location>
    <ligand>
        <name>Zn(2+)</name>
        <dbReference type="ChEBI" id="CHEBI:29105"/>
    </ligand>
</feature>
<reference evidence="3 4" key="1">
    <citation type="submission" date="2015-07" db="EMBL/GenBank/DDBJ databases">
        <title>A draft genome sequence of Mycobacterium wolinskyi.</title>
        <authorList>
            <person name="de Man T.J."/>
            <person name="Perry K.A."/>
            <person name="Coulliette A.D."/>
            <person name="Jensen B."/>
            <person name="Toney N.C."/>
            <person name="Limbago B.M."/>
            <person name="Noble-Wang J."/>
        </authorList>
    </citation>
    <scope>NUCLEOTIDE SEQUENCE [LARGE SCALE GENOMIC DNA]</scope>
    <source>
        <strain evidence="3 4">CDC_01</strain>
    </source>
</reference>
<protein>
    <recommendedName>
        <fullName evidence="2">ClpX-type ZB domain-containing protein</fullName>
    </recommendedName>
</protein>
<dbReference type="AlphaFoldDB" id="A0A132PEV7"/>
<dbReference type="STRING" id="59750.AWC31_10105"/>
<feature type="binding site" evidence="1">
    <location>
        <position position="36"/>
    </location>
    <ligand>
        <name>Zn(2+)</name>
        <dbReference type="ChEBI" id="CHEBI:29105"/>
    </ligand>
</feature>
<name>A0A132PEV7_9MYCO</name>
<dbReference type="RefSeq" id="WP_067855608.1">
    <property type="nucleotide sequence ID" value="NZ_LGTW01000023.1"/>
</dbReference>
<dbReference type="Gene3D" id="6.20.220.10">
    <property type="entry name" value="ClpX chaperone, C4-type zinc finger domain"/>
    <property type="match status" value="1"/>
</dbReference>
<keyword evidence="1" id="KW-0862">Zinc</keyword>
<dbReference type="EMBL" id="LGTW01000023">
    <property type="protein sequence ID" value="KWX20865.1"/>
    <property type="molecule type" value="Genomic_DNA"/>
</dbReference>
<dbReference type="Proteomes" id="UP000070612">
    <property type="component" value="Unassembled WGS sequence"/>
</dbReference>
<dbReference type="InterPro" id="IPR010603">
    <property type="entry name" value="Znf_CppX_C4"/>
</dbReference>
<organism evidence="3 4">
    <name type="scientific">Mycolicibacterium wolinskyi</name>
    <dbReference type="NCBI Taxonomy" id="59750"/>
    <lineage>
        <taxon>Bacteria</taxon>
        <taxon>Bacillati</taxon>
        <taxon>Actinomycetota</taxon>
        <taxon>Actinomycetes</taxon>
        <taxon>Mycobacteriales</taxon>
        <taxon>Mycobacteriaceae</taxon>
        <taxon>Mycolicibacterium</taxon>
    </lineage>
</organism>
<keyword evidence="1" id="KW-0143">Chaperone</keyword>
<comment type="similarity">
    <text evidence="1">Belongs to the ClpX chaperone family.</text>
</comment>
<dbReference type="PROSITE" id="PS51902">
    <property type="entry name" value="CLPX_ZB"/>
    <property type="match status" value="1"/>
</dbReference>
<dbReference type="InterPro" id="IPR038366">
    <property type="entry name" value="Znf_CppX_C4_sf"/>
</dbReference>
<dbReference type="PATRIC" id="fig|59750.3.peg.3389"/>
<gene>
    <name evidence="3" type="ORF">AFM11_27575</name>
</gene>
<proteinExistence type="inferred from homology"/>
<evidence type="ECO:0000313" key="3">
    <source>
        <dbReference type="EMBL" id="KWX20865.1"/>
    </source>
</evidence>
<dbReference type="GO" id="GO:0051082">
    <property type="term" value="F:unfolded protein binding"/>
    <property type="evidence" value="ECO:0007669"/>
    <property type="project" value="UniProtKB-UniRule"/>
</dbReference>
<evidence type="ECO:0000259" key="2">
    <source>
        <dbReference type="PROSITE" id="PS51902"/>
    </source>
</evidence>
<evidence type="ECO:0000256" key="1">
    <source>
        <dbReference type="PROSITE-ProRule" id="PRU01250"/>
    </source>
</evidence>
<keyword evidence="4" id="KW-1185">Reference proteome</keyword>
<dbReference type="GO" id="GO:0008270">
    <property type="term" value="F:zinc ion binding"/>
    <property type="evidence" value="ECO:0007669"/>
    <property type="project" value="UniProtKB-UniRule"/>
</dbReference>
<accession>A0A132PEV7</accession>
<dbReference type="GO" id="GO:0046983">
    <property type="term" value="F:protein dimerization activity"/>
    <property type="evidence" value="ECO:0007669"/>
    <property type="project" value="UniProtKB-UniRule"/>
</dbReference>